<dbReference type="EMBL" id="CAXLJM020000048">
    <property type="protein sequence ID" value="CAL8112447.1"/>
    <property type="molecule type" value="Genomic_DNA"/>
</dbReference>
<proteinExistence type="predicted"/>
<organism evidence="2 3">
    <name type="scientific">Orchesella dallaii</name>
    <dbReference type="NCBI Taxonomy" id="48710"/>
    <lineage>
        <taxon>Eukaryota</taxon>
        <taxon>Metazoa</taxon>
        <taxon>Ecdysozoa</taxon>
        <taxon>Arthropoda</taxon>
        <taxon>Hexapoda</taxon>
        <taxon>Collembola</taxon>
        <taxon>Entomobryomorpha</taxon>
        <taxon>Entomobryoidea</taxon>
        <taxon>Orchesellidae</taxon>
        <taxon>Orchesellinae</taxon>
        <taxon>Orchesella</taxon>
    </lineage>
</organism>
<keyword evidence="1" id="KW-1133">Transmembrane helix</keyword>
<dbReference type="Proteomes" id="UP001642540">
    <property type="component" value="Unassembled WGS sequence"/>
</dbReference>
<feature type="transmembrane region" description="Helical" evidence="1">
    <location>
        <begin position="74"/>
        <end position="96"/>
    </location>
</feature>
<feature type="transmembrane region" description="Helical" evidence="1">
    <location>
        <begin position="141"/>
        <end position="162"/>
    </location>
</feature>
<name>A0ABP1QV77_9HEXA</name>
<sequence>MQLGYTSPFRWDFSTNQLIHAPIYTHWNFKMFTFYLCMYGIVLSIRLSQKTILKNSAIFGGDDPEVKKHKFEEAIMAADVAYIAVIICVVSIFVLITQFKNQIITFFNEMVDFDALLEDTFRTNQKSQEKVYKNTVMMIEILILIIAIFTLVIPVLFGLMFLQDTEPLHRFFAEVLEVEIKAEFKYLPHILFVVWAILECSNAAWLFLSIGMMYIKFVVFWLTALHPTKILRGGCGRGFQVMYVTNLGLVDEKTMIKMYRNHQVLNMMFNKFMANRLLSNHQAGIQVIVVVTSYIAIQYFEEVLYTGLGH</sequence>
<gene>
    <name evidence="2" type="ORF">ODALV1_LOCUS15652</name>
</gene>
<evidence type="ECO:0000256" key="1">
    <source>
        <dbReference type="SAM" id="Phobius"/>
    </source>
</evidence>
<feature type="transmembrane region" description="Helical" evidence="1">
    <location>
        <begin position="277"/>
        <end position="300"/>
    </location>
</feature>
<feature type="transmembrane region" description="Helical" evidence="1">
    <location>
        <begin position="27"/>
        <end position="45"/>
    </location>
</feature>
<keyword evidence="1" id="KW-0472">Membrane</keyword>
<reference evidence="2 3" key="1">
    <citation type="submission" date="2024-08" db="EMBL/GenBank/DDBJ databases">
        <authorList>
            <person name="Cucini C."/>
            <person name="Frati F."/>
        </authorList>
    </citation>
    <scope>NUCLEOTIDE SEQUENCE [LARGE SCALE GENOMIC DNA]</scope>
</reference>
<accession>A0ABP1QV77</accession>
<keyword evidence="1" id="KW-0812">Transmembrane</keyword>
<evidence type="ECO:0008006" key="4">
    <source>
        <dbReference type="Google" id="ProtNLM"/>
    </source>
</evidence>
<protein>
    <recommendedName>
        <fullName evidence="4">Gustatory receptor</fullName>
    </recommendedName>
</protein>
<evidence type="ECO:0000313" key="3">
    <source>
        <dbReference type="Proteomes" id="UP001642540"/>
    </source>
</evidence>
<comment type="caution">
    <text evidence="2">The sequence shown here is derived from an EMBL/GenBank/DDBJ whole genome shotgun (WGS) entry which is preliminary data.</text>
</comment>
<feature type="transmembrane region" description="Helical" evidence="1">
    <location>
        <begin position="204"/>
        <end position="224"/>
    </location>
</feature>
<evidence type="ECO:0000313" key="2">
    <source>
        <dbReference type="EMBL" id="CAL8112447.1"/>
    </source>
</evidence>
<keyword evidence="3" id="KW-1185">Reference proteome</keyword>